<evidence type="ECO:0000313" key="1">
    <source>
        <dbReference type="EMBL" id="VEF10874.1"/>
    </source>
</evidence>
<proteinExistence type="predicted"/>
<gene>
    <name evidence="1" type="ORF">NCTC9428_02488</name>
</gene>
<reference evidence="1 2" key="1">
    <citation type="submission" date="2018-12" db="EMBL/GenBank/DDBJ databases">
        <authorList>
            <consortium name="Pathogen Informatics"/>
        </authorList>
    </citation>
    <scope>NUCLEOTIDE SEQUENCE [LARGE SCALE GENOMIC DNA]</scope>
    <source>
        <strain evidence="1 2">NCTC9428</strain>
    </source>
</reference>
<dbReference type="OrthoDB" id="6897905at2"/>
<protein>
    <submittedName>
        <fullName evidence="1">Uncharacterized protein</fullName>
    </submittedName>
</protein>
<dbReference type="AlphaFoldDB" id="A0A448DVM6"/>
<dbReference type="RefSeq" id="WP_126362939.1">
    <property type="nucleotide sequence ID" value="NZ_LR134318.1"/>
</dbReference>
<organism evidence="1 2">
    <name type="scientific">Pseudomonas fluorescens</name>
    <dbReference type="NCBI Taxonomy" id="294"/>
    <lineage>
        <taxon>Bacteria</taxon>
        <taxon>Pseudomonadati</taxon>
        <taxon>Pseudomonadota</taxon>
        <taxon>Gammaproteobacteria</taxon>
        <taxon>Pseudomonadales</taxon>
        <taxon>Pseudomonadaceae</taxon>
        <taxon>Pseudomonas</taxon>
    </lineage>
</organism>
<dbReference type="Proteomes" id="UP000281909">
    <property type="component" value="Chromosome"/>
</dbReference>
<dbReference type="EMBL" id="LR134318">
    <property type="protein sequence ID" value="VEF10874.1"/>
    <property type="molecule type" value="Genomic_DNA"/>
</dbReference>
<name>A0A448DVM6_PSEFL</name>
<evidence type="ECO:0000313" key="2">
    <source>
        <dbReference type="Proteomes" id="UP000281909"/>
    </source>
</evidence>
<sequence>MNTELLAANKVVFKAERSISLHGYSDSAPYLASVEIPDGNVSLVLDHSEYRFTAQQCAEVTKNLVKMLLKYADLGMFQVGAECVARLEALAAWIRLFQAQSLSAERDSLQTFESDSRGSEFCASGSFRQPELHHGEAVYYKLVICLDDDLNLPCLGIDDRAFAFNFEQAF</sequence>
<accession>A0A448DVM6</accession>